<evidence type="ECO:0000256" key="1">
    <source>
        <dbReference type="ARBA" id="ARBA00022994"/>
    </source>
</evidence>
<dbReference type="Pfam" id="PF04609">
    <property type="entry name" value="MCR_C"/>
    <property type="match status" value="1"/>
</dbReference>
<comment type="caution">
    <text evidence="3">The sequence shown here is derived from an EMBL/GenBank/DDBJ whole genome shotgun (WGS) entry which is preliminary data.</text>
</comment>
<dbReference type="AlphaFoldDB" id="A0A7C1B5A7"/>
<gene>
    <name evidence="3" type="primary">mcrC</name>
    <name evidence="3" type="ORF">ENG09_02945</name>
    <name evidence="4" type="ORF">ENI32_03660</name>
</gene>
<dbReference type="Proteomes" id="UP000885863">
    <property type="component" value="Unassembled WGS sequence"/>
</dbReference>
<reference evidence="3" key="1">
    <citation type="journal article" date="2020" name="mSystems">
        <title>Genome- and Community-Level Interaction Insights into Carbon Utilization and Element Cycling Functions of Hydrothermarchaeota in Hydrothermal Sediment.</title>
        <authorList>
            <person name="Zhou Z."/>
            <person name="Liu Y."/>
            <person name="Xu W."/>
            <person name="Pan J."/>
            <person name="Luo Z.H."/>
            <person name="Li M."/>
        </authorList>
    </citation>
    <scope>NUCLEOTIDE SEQUENCE [LARGE SCALE GENOMIC DNA]</scope>
    <source>
        <strain evidence="3">HyVt-185</strain>
        <strain evidence="4">HyVt-386</strain>
    </source>
</reference>
<organism evidence="3">
    <name type="scientific">Candidatus Syntropharchaeum butanivorans</name>
    <dbReference type="NCBI Taxonomy" id="1839936"/>
    <lineage>
        <taxon>Archaea</taxon>
        <taxon>Methanobacteriati</taxon>
        <taxon>Methanobacteriota</taxon>
        <taxon>Stenosarchaea group</taxon>
        <taxon>Methanomicrobia</taxon>
        <taxon>Methanosarcinales</taxon>
        <taxon>ANME-2 cluster</taxon>
        <taxon>Candidatus Syntropharchaeum</taxon>
    </lineage>
</organism>
<dbReference type="InterPro" id="IPR007687">
    <property type="entry name" value="Me_CoM_Rdtase_prot-C"/>
</dbReference>
<dbReference type="GO" id="GO:0015948">
    <property type="term" value="P:methanogenesis"/>
    <property type="evidence" value="ECO:0007669"/>
    <property type="project" value="UniProtKB-KW"/>
</dbReference>
<dbReference type="EMBL" id="DRIE01000063">
    <property type="protein sequence ID" value="HEC56963.1"/>
    <property type="molecule type" value="Genomic_DNA"/>
</dbReference>
<sequence length="227" mass="24747">MISTSTIGRKTHIVDCRETQGFGIGGGLAQKGTLSEAENPEVVVLAMSPISRHVTKPVCEITYAIREAGIQTSVLVLEAGMGLPQGAPAGEKTSICGITPREVAQVNRHKLVLIHLGNIPTHFVYKTRTFLRNVTIPAIVICQAPVDFRQFADVGVRVRGFPQDKAETKGELVDIVTGVIRGETVPAVKLDEIITKVKYWYSVYYPADYAAKSWDAVGRVCRKIEVS</sequence>
<dbReference type="InterPro" id="IPR026327">
    <property type="entry name" value="Me_CoM_Rdtase_prot-C-like"/>
</dbReference>
<evidence type="ECO:0000313" key="3">
    <source>
        <dbReference type="EMBL" id="HDM36198.1"/>
    </source>
</evidence>
<evidence type="ECO:0000313" key="4">
    <source>
        <dbReference type="EMBL" id="HEC56963.1"/>
    </source>
</evidence>
<proteinExistence type="predicted"/>
<keyword evidence="1" id="KW-0484">Methanogenesis</keyword>
<protein>
    <submittedName>
        <fullName evidence="3">Methyl-coenzyme M reductase I operon protein C</fullName>
    </submittedName>
</protein>
<evidence type="ECO:0000256" key="2">
    <source>
        <dbReference type="ARBA" id="ARBA00025920"/>
    </source>
</evidence>
<dbReference type="Proteomes" id="UP000885936">
    <property type="component" value="Unassembled WGS sequence"/>
</dbReference>
<name>A0A7C1B5A7_9EURY</name>
<comment type="subunit">
    <text evidence="2">MCR is composed of three subunits: alpha, beta, and gamma. The function of proteins C and D is not known.</text>
</comment>
<accession>A0A7C1B5A7</accession>
<dbReference type="EMBL" id="DQZR01000125">
    <property type="protein sequence ID" value="HDM36198.1"/>
    <property type="molecule type" value="Genomic_DNA"/>
</dbReference>
<dbReference type="PIRSF" id="PIRSF003137">
    <property type="entry name" value="McrC"/>
    <property type="match status" value="1"/>
</dbReference>
<dbReference type="NCBIfam" id="TIGR03264">
    <property type="entry name" value="met_CoM_red_C"/>
    <property type="match status" value="1"/>
</dbReference>